<dbReference type="Proteomes" id="UP001516023">
    <property type="component" value="Unassembled WGS sequence"/>
</dbReference>
<dbReference type="AlphaFoldDB" id="A0ABD3Q147"/>
<feature type="compositionally biased region" description="Pro residues" evidence="1">
    <location>
        <begin position="44"/>
        <end position="61"/>
    </location>
</feature>
<accession>A0ABD3Q147</accession>
<gene>
    <name evidence="2" type="ORF">HJC23_009436</name>
</gene>
<dbReference type="EMBL" id="JABMIG020000085">
    <property type="protein sequence ID" value="KAL3793953.1"/>
    <property type="molecule type" value="Genomic_DNA"/>
</dbReference>
<keyword evidence="3" id="KW-1185">Reference proteome</keyword>
<evidence type="ECO:0000256" key="1">
    <source>
        <dbReference type="SAM" id="MobiDB-lite"/>
    </source>
</evidence>
<organism evidence="2 3">
    <name type="scientific">Cyclotella cryptica</name>
    <dbReference type="NCBI Taxonomy" id="29204"/>
    <lineage>
        <taxon>Eukaryota</taxon>
        <taxon>Sar</taxon>
        <taxon>Stramenopiles</taxon>
        <taxon>Ochrophyta</taxon>
        <taxon>Bacillariophyta</taxon>
        <taxon>Coscinodiscophyceae</taxon>
        <taxon>Thalassiosirophycidae</taxon>
        <taxon>Stephanodiscales</taxon>
        <taxon>Stephanodiscaceae</taxon>
        <taxon>Cyclotella</taxon>
    </lineage>
</organism>
<comment type="caution">
    <text evidence="2">The sequence shown here is derived from an EMBL/GenBank/DDBJ whole genome shotgun (WGS) entry which is preliminary data.</text>
</comment>
<feature type="region of interest" description="Disordered" evidence="1">
    <location>
        <begin position="44"/>
        <end position="82"/>
    </location>
</feature>
<reference evidence="2 3" key="1">
    <citation type="journal article" date="2020" name="G3 (Bethesda)">
        <title>Improved Reference Genome for Cyclotella cryptica CCMP332, a Model for Cell Wall Morphogenesis, Salinity Adaptation, and Lipid Production in Diatoms (Bacillariophyta).</title>
        <authorList>
            <person name="Roberts W.R."/>
            <person name="Downey K.M."/>
            <person name="Ruck E.C."/>
            <person name="Traller J.C."/>
            <person name="Alverson A.J."/>
        </authorList>
    </citation>
    <scope>NUCLEOTIDE SEQUENCE [LARGE SCALE GENOMIC DNA]</scope>
    <source>
        <strain evidence="2 3">CCMP332</strain>
    </source>
</reference>
<protein>
    <submittedName>
        <fullName evidence="2">Uncharacterized protein</fullName>
    </submittedName>
</protein>
<evidence type="ECO:0000313" key="3">
    <source>
        <dbReference type="Proteomes" id="UP001516023"/>
    </source>
</evidence>
<feature type="compositionally biased region" description="Polar residues" evidence="1">
    <location>
        <begin position="67"/>
        <end position="76"/>
    </location>
</feature>
<proteinExistence type="predicted"/>
<evidence type="ECO:0000313" key="2">
    <source>
        <dbReference type="EMBL" id="KAL3793953.1"/>
    </source>
</evidence>
<name>A0ABD3Q147_9STRA</name>
<sequence>MGRKKRTKLNPDENNPPDDAAVVPTLPMHIKSSQPPVVAAVIAPDPPHVPTLTPPPPPPVDPRIKQESSGSIQIKSASIAKQPHVGEIGETCKETFL</sequence>